<evidence type="ECO:0000256" key="8">
    <source>
        <dbReference type="SAM" id="Phobius"/>
    </source>
</evidence>
<dbReference type="SUPFAM" id="SSF103473">
    <property type="entry name" value="MFS general substrate transporter"/>
    <property type="match status" value="1"/>
</dbReference>
<feature type="transmembrane region" description="Helical" evidence="8">
    <location>
        <begin position="115"/>
        <end position="139"/>
    </location>
</feature>
<evidence type="ECO:0000256" key="1">
    <source>
        <dbReference type="ARBA" id="ARBA00004651"/>
    </source>
</evidence>
<dbReference type="PANTHER" id="PTHR43271:SF1">
    <property type="entry name" value="INNER MEMBRANE TRANSPORT PROTEIN YNFM"/>
    <property type="match status" value="1"/>
</dbReference>
<feature type="transmembrane region" description="Helical" evidence="8">
    <location>
        <begin position="92"/>
        <end position="109"/>
    </location>
</feature>
<feature type="transmembrane region" description="Helical" evidence="8">
    <location>
        <begin position="318"/>
        <end position="341"/>
    </location>
</feature>
<comment type="similarity">
    <text evidence="2">Belongs to the major facilitator superfamily.</text>
</comment>
<proteinExistence type="inferred from homology"/>
<keyword evidence="6 8" id="KW-1133">Transmembrane helix</keyword>
<keyword evidence="11" id="KW-1185">Reference proteome</keyword>
<organism evidence="10 11">
    <name type="scientific">Azospira oryzae</name>
    <dbReference type="NCBI Taxonomy" id="146939"/>
    <lineage>
        <taxon>Bacteria</taxon>
        <taxon>Pseudomonadati</taxon>
        <taxon>Pseudomonadota</taxon>
        <taxon>Betaproteobacteria</taxon>
        <taxon>Rhodocyclales</taxon>
        <taxon>Rhodocyclaceae</taxon>
        <taxon>Azospira</taxon>
    </lineage>
</organism>
<evidence type="ECO:0000313" key="11">
    <source>
        <dbReference type="Proteomes" id="UP000292136"/>
    </source>
</evidence>
<feature type="transmembrane region" description="Helical" evidence="8">
    <location>
        <begin position="231"/>
        <end position="250"/>
    </location>
</feature>
<feature type="transmembrane region" description="Helical" evidence="8">
    <location>
        <begin position="28"/>
        <end position="48"/>
    </location>
</feature>
<feature type="transmembrane region" description="Helical" evidence="8">
    <location>
        <begin position="262"/>
        <end position="283"/>
    </location>
</feature>
<feature type="transmembrane region" description="Helical" evidence="8">
    <location>
        <begin position="353"/>
        <end position="375"/>
    </location>
</feature>
<evidence type="ECO:0000256" key="5">
    <source>
        <dbReference type="ARBA" id="ARBA00022692"/>
    </source>
</evidence>
<feature type="transmembrane region" description="Helical" evidence="8">
    <location>
        <begin position="295"/>
        <end position="312"/>
    </location>
</feature>
<protein>
    <submittedName>
        <fullName evidence="10">YNFM family putative membrane transporter</fullName>
    </submittedName>
</protein>
<feature type="transmembrane region" description="Helical" evidence="8">
    <location>
        <begin position="60"/>
        <end position="80"/>
    </location>
</feature>
<name>A0ABY0IR30_9RHOO</name>
<dbReference type="Gene3D" id="1.20.1250.20">
    <property type="entry name" value="MFS general substrate transporter like domains"/>
    <property type="match status" value="1"/>
</dbReference>
<keyword evidence="4" id="KW-1003">Cell membrane</keyword>
<comment type="subcellular location">
    <subcellularLocation>
        <location evidence="1">Cell membrane</location>
        <topology evidence="1">Multi-pass membrane protein</topology>
    </subcellularLocation>
</comment>
<evidence type="ECO:0000256" key="6">
    <source>
        <dbReference type="ARBA" id="ARBA00022989"/>
    </source>
</evidence>
<evidence type="ECO:0000256" key="3">
    <source>
        <dbReference type="ARBA" id="ARBA00022448"/>
    </source>
</evidence>
<dbReference type="InterPro" id="IPR036259">
    <property type="entry name" value="MFS_trans_sf"/>
</dbReference>
<dbReference type="InterPro" id="IPR020846">
    <property type="entry name" value="MFS_dom"/>
</dbReference>
<dbReference type="EMBL" id="SHKM01000001">
    <property type="protein sequence ID" value="RZT90036.1"/>
    <property type="molecule type" value="Genomic_DNA"/>
</dbReference>
<dbReference type="PROSITE" id="PS50850">
    <property type="entry name" value="MFS"/>
    <property type="match status" value="1"/>
</dbReference>
<feature type="transmembrane region" description="Helical" evidence="8">
    <location>
        <begin position="381"/>
        <end position="400"/>
    </location>
</feature>
<dbReference type="Proteomes" id="UP000292136">
    <property type="component" value="Unassembled WGS sequence"/>
</dbReference>
<feature type="transmembrane region" description="Helical" evidence="8">
    <location>
        <begin position="151"/>
        <end position="176"/>
    </location>
</feature>
<feature type="transmembrane region" description="Helical" evidence="8">
    <location>
        <begin position="182"/>
        <end position="200"/>
    </location>
</feature>
<dbReference type="Pfam" id="PF07690">
    <property type="entry name" value="MFS_1"/>
    <property type="match status" value="1"/>
</dbReference>
<evidence type="ECO:0000256" key="7">
    <source>
        <dbReference type="ARBA" id="ARBA00023136"/>
    </source>
</evidence>
<dbReference type="RefSeq" id="WP_207222165.1">
    <property type="nucleotide sequence ID" value="NZ_SHKM01000001.1"/>
</dbReference>
<evidence type="ECO:0000256" key="2">
    <source>
        <dbReference type="ARBA" id="ARBA00008335"/>
    </source>
</evidence>
<accession>A0ABY0IR30</accession>
<evidence type="ECO:0000256" key="4">
    <source>
        <dbReference type="ARBA" id="ARBA00022475"/>
    </source>
</evidence>
<dbReference type="InterPro" id="IPR011701">
    <property type="entry name" value="MFS"/>
</dbReference>
<dbReference type="CDD" id="cd17324">
    <property type="entry name" value="MFS_NepI_like"/>
    <property type="match status" value="1"/>
</dbReference>
<comment type="caution">
    <text evidence="10">The sequence shown here is derived from an EMBL/GenBank/DDBJ whole genome shotgun (WGS) entry which is preliminary data.</text>
</comment>
<keyword evidence="7 8" id="KW-0472">Membrane</keyword>
<evidence type="ECO:0000259" key="9">
    <source>
        <dbReference type="PROSITE" id="PS50850"/>
    </source>
</evidence>
<reference evidence="10 11" key="1">
    <citation type="submission" date="2019-02" db="EMBL/GenBank/DDBJ databases">
        <title>Genomic Encyclopedia of Type Strains, Phase IV (KMG-IV): sequencing the most valuable type-strain genomes for metagenomic binning, comparative biology and taxonomic classification.</title>
        <authorList>
            <person name="Goeker M."/>
        </authorList>
    </citation>
    <scope>NUCLEOTIDE SEQUENCE [LARGE SCALE GENOMIC DNA]</scope>
    <source>
        <strain evidence="10 11">DSM 21223</strain>
    </source>
</reference>
<feature type="domain" description="Major facilitator superfamily (MFS) profile" evidence="9">
    <location>
        <begin position="22"/>
        <end position="406"/>
    </location>
</feature>
<evidence type="ECO:0000313" key="10">
    <source>
        <dbReference type="EMBL" id="RZT90036.1"/>
    </source>
</evidence>
<keyword evidence="5 8" id="KW-0812">Transmembrane</keyword>
<sequence length="406" mass="42215">MTPTSSTAAAADSGGLQAGTPAFRRANLALATGGFTCFALLYGTQPVLPQLTHEFGISPASASFSVAAGTLSMALLLIPLSLIADRYGRERLMRLGLLGAALFACASAFMPDFHLLVLCRALLGACIAGVPAAAMAYLGEEIAPNARGRAMGLYIAANALGGMSGRFLSALVTGWWDWRHGLGALGLLGLLAAFAFWRLLPPARHFRPRSLEPRLLLADVGRIYADPGLPWLFVTAFLIMGSFVGIYNYLGFRLSLPPYGLGPAAIGAIFLLYAVGSASSALAGHLADRIGRSRIVLLMSLTMAAGIGLTLAAALPLIILGLAVFTFGYFAVHAVASGWVGRRAGPRRGLVSALYLSSYYLGGSVIGSATGWPWIHGGWPGVVATLLACVAVVLGIALSLRRLGDG</sequence>
<gene>
    <name evidence="10" type="ORF">EV678_0847</name>
</gene>
<dbReference type="PANTHER" id="PTHR43271">
    <property type="entry name" value="BLL2771 PROTEIN"/>
    <property type="match status" value="1"/>
</dbReference>
<keyword evidence="3" id="KW-0813">Transport</keyword>